<keyword evidence="2" id="KW-1185">Reference proteome</keyword>
<gene>
    <name evidence="1" type="ORF">J437_LFUL001297</name>
</gene>
<feature type="non-terminal residue" evidence="1">
    <location>
        <position position="1"/>
    </location>
</feature>
<evidence type="ECO:0000313" key="2">
    <source>
        <dbReference type="Proteomes" id="UP000792457"/>
    </source>
</evidence>
<evidence type="ECO:0000313" key="1">
    <source>
        <dbReference type="EMBL" id="KAG8222205.1"/>
    </source>
</evidence>
<reference evidence="1" key="1">
    <citation type="submission" date="2013-04" db="EMBL/GenBank/DDBJ databases">
        <authorList>
            <person name="Qu J."/>
            <person name="Murali S.C."/>
            <person name="Bandaranaike D."/>
            <person name="Bellair M."/>
            <person name="Blankenburg K."/>
            <person name="Chao H."/>
            <person name="Dinh H."/>
            <person name="Doddapaneni H."/>
            <person name="Downs B."/>
            <person name="Dugan-Rocha S."/>
            <person name="Elkadiri S."/>
            <person name="Gnanaolivu R.D."/>
            <person name="Hernandez B."/>
            <person name="Javaid M."/>
            <person name="Jayaseelan J.C."/>
            <person name="Lee S."/>
            <person name="Li M."/>
            <person name="Ming W."/>
            <person name="Munidasa M."/>
            <person name="Muniz J."/>
            <person name="Nguyen L."/>
            <person name="Ongeri F."/>
            <person name="Osuji N."/>
            <person name="Pu L.-L."/>
            <person name="Puazo M."/>
            <person name="Qu C."/>
            <person name="Quiroz J."/>
            <person name="Raj R."/>
            <person name="Weissenberger G."/>
            <person name="Xin Y."/>
            <person name="Zou X."/>
            <person name="Han Y."/>
            <person name="Richards S."/>
            <person name="Worley K."/>
            <person name="Muzny D."/>
            <person name="Gibbs R."/>
        </authorList>
    </citation>
    <scope>NUCLEOTIDE SEQUENCE</scope>
    <source>
        <strain evidence="1">Sampled in the wild</strain>
    </source>
</reference>
<reference evidence="1" key="2">
    <citation type="submission" date="2017-10" db="EMBL/GenBank/DDBJ databases">
        <title>Ladona fulva Genome sequencing and assembly.</title>
        <authorList>
            <person name="Murali S."/>
            <person name="Richards S."/>
            <person name="Bandaranaike D."/>
            <person name="Bellair M."/>
            <person name="Blankenburg K."/>
            <person name="Chao H."/>
            <person name="Dinh H."/>
            <person name="Doddapaneni H."/>
            <person name="Dugan-Rocha S."/>
            <person name="Elkadiri S."/>
            <person name="Gnanaolivu R."/>
            <person name="Hernandez B."/>
            <person name="Skinner E."/>
            <person name="Javaid M."/>
            <person name="Lee S."/>
            <person name="Li M."/>
            <person name="Ming W."/>
            <person name="Munidasa M."/>
            <person name="Muniz J."/>
            <person name="Nguyen L."/>
            <person name="Hughes D."/>
            <person name="Osuji N."/>
            <person name="Pu L.-L."/>
            <person name="Puazo M."/>
            <person name="Qu C."/>
            <person name="Quiroz J."/>
            <person name="Raj R."/>
            <person name="Weissenberger G."/>
            <person name="Xin Y."/>
            <person name="Zou X."/>
            <person name="Han Y."/>
            <person name="Worley K."/>
            <person name="Muzny D."/>
            <person name="Gibbs R."/>
        </authorList>
    </citation>
    <scope>NUCLEOTIDE SEQUENCE</scope>
    <source>
        <strain evidence="1">Sampled in the wild</strain>
    </source>
</reference>
<dbReference type="Proteomes" id="UP000792457">
    <property type="component" value="Unassembled WGS sequence"/>
</dbReference>
<protein>
    <submittedName>
        <fullName evidence="1">Uncharacterized protein</fullName>
    </submittedName>
</protein>
<name>A0A8K0JT46_LADFU</name>
<sequence>METMTSMSEVRWITGKEEKHSRIEDEYILGDIIGRPLRGKVVGKINVSCPRGLTNCFLLIFRGEQLRLSTAAFTGAGRNGPAKPFG</sequence>
<organism evidence="1 2">
    <name type="scientific">Ladona fulva</name>
    <name type="common">Scarce chaser dragonfly</name>
    <name type="synonym">Libellula fulva</name>
    <dbReference type="NCBI Taxonomy" id="123851"/>
    <lineage>
        <taxon>Eukaryota</taxon>
        <taxon>Metazoa</taxon>
        <taxon>Ecdysozoa</taxon>
        <taxon>Arthropoda</taxon>
        <taxon>Hexapoda</taxon>
        <taxon>Insecta</taxon>
        <taxon>Pterygota</taxon>
        <taxon>Palaeoptera</taxon>
        <taxon>Odonata</taxon>
        <taxon>Epiprocta</taxon>
        <taxon>Anisoptera</taxon>
        <taxon>Libelluloidea</taxon>
        <taxon>Libellulidae</taxon>
        <taxon>Ladona</taxon>
    </lineage>
</organism>
<dbReference type="EMBL" id="KZ308126">
    <property type="protein sequence ID" value="KAG8222205.1"/>
    <property type="molecule type" value="Genomic_DNA"/>
</dbReference>
<proteinExistence type="predicted"/>
<accession>A0A8K0JT46</accession>
<dbReference type="AlphaFoldDB" id="A0A8K0JT46"/>
<comment type="caution">
    <text evidence="1">The sequence shown here is derived from an EMBL/GenBank/DDBJ whole genome shotgun (WGS) entry which is preliminary data.</text>
</comment>